<proteinExistence type="predicted"/>
<dbReference type="EMBL" id="HBIB01034849">
    <property type="protein sequence ID" value="CAE0260339.1"/>
    <property type="molecule type" value="Transcribed_RNA"/>
</dbReference>
<gene>
    <name evidence="1" type="ORF">PBIL07802_LOCUS22618</name>
</gene>
<protein>
    <submittedName>
        <fullName evidence="1">Uncharacterized protein</fullName>
    </submittedName>
</protein>
<name>A0A7S3DK98_9EUKA</name>
<accession>A0A7S3DK98</accession>
<reference evidence="1" key="1">
    <citation type="submission" date="2021-01" db="EMBL/GenBank/DDBJ databases">
        <authorList>
            <person name="Corre E."/>
            <person name="Pelletier E."/>
            <person name="Niang G."/>
            <person name="Scheremetjew M."/>
            <person name="Finn R."/>
            <person name="Kale V."/>
            <person name="Holt S."/>
            <person name="Cochrane G."/>
            <person name="Meng A."/>
            <person name="Brown T."/>
            <person name="Cohen L."/>
        </authorList>
    </citation>
    <scope>NUCLEOTIDE SEQUENCE</scope>
    <source>
        <strain evidence="1">NIES-2562</strain>
    </source>
</reference>
<organism evidence="1">
    <name type="scientific">Palpitomonas bilix</name>
    <dbReference type="NCBI Taxonomy" id="652834"/>
    <lineage>
        <taxon>Eukaryota</taxon>
        <taxon>Eukaryota incertae sedis</taxon>
    </lineage>
</organism>
<evidence type="ECO:0000313" key="1">
    <source>
        <dbReference type="EMBL" id="CAE0260339.1"/>
    </source>
</evidence>
<dbReference type="AlphaFoldDB" id="A0A7S3DK98"/>
<sequence length="99" mass="10724">MEVDCIPNRLTMVKAYIPEFGMLANGKGRESKCILRATFITATGMLIEKKGTELSGGQMERFIMVNGTKEGGMATDGSHGRQGPSLLVSLITVFLGKER</sequence>